<protein>
    <submittedName>
        <fullName evidence="1">Uncharacterized protein</fullName>
    </submittedName>
</protein>
<dbReference type="EMBL" id="VSSQ01015229">
    <property type="protein sequence ID" value="MPM55337.1"/>
    <property type="molecule type" value="Genomic_DNA"/>
</dbReference>
<dbReference type="AlphaFoldDB" id="A0A645AQK2"/>
<name>A0A645AQK2_9ZZZZ</name>
<organism evidence="1">
    <name type="scientific">bioreactor metagenome</name>
    <dbReference type="NCBI Taxonomy" id="1076179"/>
    <lineage>
        <taxon>unclassified sequences</taxon>
        <taxon>metagenomes</taxon>
        <taxon>ecological metagenomes</taxon>
    </lineage>
</organism>
<gene>
    <name evidence="1" type="ORF">SDC9_102131</name>
</gene>
<comment type="caution">
    <text evidence="1">The sequence shown here is derived from an EMBL/GenBank/DDBJ whole genome shotgun (WGS) entry which is preliminary data.</text>
</comment>
<reference evidence="1" key="1">
    <citation type="submission" date="2019-08" db="EMBL/GenBank/DDBJ databases">
        <authorList>
            <person name="Kucharzyk K."/>
            <person name="Murdoch R.W."/>
            <person name="Higgins S."/>
            <person name="Loffler F."/>
        </authorList>
    </citation>
    <scope>NUCLEOTIDE SEQUENCE</scope>
</reference>
<accession>A0A645AQK2</accession>
<sequence length="73" mass="8193">MERITEGEFQIGIFLLEFFDQGAIARLVHIVISGRAQFNAVGAVDADELEQRVKLSGAFEIIHMQQNLHDPDP</sequence>
<proteinExistence type="predicted"/>
<evidence type="ECO:0000313" key="1">
    <source>
        <dbReference type="EMBL" id="MPM55337.1"/>
    </source>
</evidence>